<dbReference type="OrthoDB" id="5985732at2"/>
<dbReference type="RefSeq" id="WP_130553027.1">
    <property type="nucleotide sequence ID" value="NZ_SHMC01000011.1"/>
</dbReference>
<dbReference type="EMBL" id="SHMC01000011">
    <property type="protein sequence ID" value="TAA20132.1"/>
    <property type="molecule type" value="Genomic_DNA"/>
</dbReference>
<accession>A0A4Q8L4G0</accession>
<organism evidence="1 2">
    <name type="scientific">Pseudoxanthomonas winnipegensis</name>
    <dbReference type="NCBI Taxonomy" id="2480810"/>
    <lineage>
        <taxon>Bacteria</taxon>
        <taxon>Pseudomonadati</taxon>
        <taxon>Pseudomonadota</taxon>
        <taxon>Gammaproteobacteria</taxon>
        <taxon>Lysobacterales</taxon>
        <taxon>Lysobacteraceae</taxon>
        <taxon>Pseudoxanthomonas</taxon>
    </lineage>
</organism>
<protein>
    <submittedName>
        <fullName evidence="1">Uncharacterized protein</fullName>
    </submittedName>
</protein>
<gene>
    <name evidence="1" type="ORF">EA660_19055</name>
</gene>
<evidence type="ECO:0000313" key="2">
    <source>
        <dbReference type="Proteomes" id="UP000292627"/>
    </source>
</evidence>
<dbReference type="Proteomes" id="UP000292627">
    <property type="component" value="Unassembled WGS sequence"/>
</dbReference>
<comment type="caution">
    <text evidence="1">The sequence shown here is derived from an EMBL/GenBank/DDBJ whole genome shotgun (WGS) entry which is preliminary data.</text>
</comment>
<proteinExistence type="predicted"/>
<sequence>MSKPATALFARHETAFASWIRRNGYAPAEAVEHFLNDSPYFKGETEHLDPQQRAELVEQTRAFLSKLSTENQFAMQFPTVYMCTDKRGRRLRYTITMTIGEDKAEWIGRVWAGSEYLGEVPGSGSGPKANYLALARMHVESQIDCTDAIIKRPLPEFW</sequence>
<evidence type="ECO:0000313" key="1">
    <source>
        <dbReference type="EMBL" id="TAA20132.1"/>
    </source>
</evidence>
<dbReference type="AlphaFoldDB" id="A0A4Q8L4G0"/>
<reference evidence="1 2" key="1">
    <citation type="submission" date="2019-02" db="EMBL/GenBank/DDBJ databases">
        <title>WGS of Pseudoxanthomonas species novum from clinical isolates.</title>
        <authorList>
            <person name="Bernier A.-M."/>
            <person name="Bernard K."/>
            <person name="Vachon A."/>
        </authorList>
    </citation>
    <scope>NUCLEOTIDE SEQUENCE [LARGE SCALE GENOMIC DNA]</scope>
    <source>
        <strain evidence="1 2">NML171200</strain>
    </source>
</reference>
<name>A0A4Q8L4G0_9GAMM</name>